<reference evidence="3" key="1">
    <citation type="submission" date="2022-11" db="UniProtKB">
        <authorList>
            <consortium name="WormBaseParasite"/>
        </authorList>
    </citation>
    <scope>IDENTIFICATION</scope>
</reference>
<proteinExistence type="predicted"/>
<keyword evidence="2" id="KW-1185">Reference proteome</keyword>
<dbReference type="AlphaFoldDB" id="A0A914Y9Q0"/>
<sequence>MIAFVANAKFMGSGKSDTVVAGGENASILARAIGAQHWPLLSINEYLIRSKVVFGAAIKRLIYFPNGELFFHPESNFAEATKIMLESIEMLADCNDVKIMILPVLRHCGYPDISQKFIAWFKEQSKDDDRFIGDKEIDEKKLVNWINATPRDTTSTEYVNDEGIATKAGIKRLGEYLNQLGDAFKVNVAQERFKNDQIQSESNGSVANGQVNVRDKPTSSSVWTNNSRDCHSNGFKTRGAARGKPQTSKSAAQEDCSAHRPAPYYLNKNRGRGNYRGR</sequence>
<evidence type="ECO:0000256" key="1">
    <source>
        <dbReference type="SAM" id="MobiDB-lite"/>
    </source>
</evidence>
<organism evidence="2 3">
    <name type="scientific">Panagrolaimus superbus</name>
    <dbReference type="NCBI Taxonomy" id="310955"/>
    <lineage>
        <taxon>Eukaryota</taxon>
        <taxon>Metazoa</taxon>
        <taxon>Ecdysozoa</taxon>
        <taxon>Nematoda</taxon>
        <taxon>Chromadorea</taxon>
        <taxon>Rhabditida</taxon>
        <taxon>Tylenchina</taxon>
        <taxon>Panagrolaimomorpha</taxon>
        <taxon>Panagrolaimoidea</taxon>
        <taxon>Panagrolaimidae</taxon>
        <taxon>Panagrolaimus</taxon>
    </lineage>
</organism>
<evidence type="ECO:0000313" key="3">
    <source>
        <dbReference type="WBParaSite" id="PSU_v2.g16937.t1"/>
    </source>
</evidence>
<feature type="region of interest" description="Disordered" evidence="1">
    <location>
        <begin position="197"/>
        <end position="278"/>
    </location>
</feature>
<feature type="compositionally biased region" description="Basic residues" evidence="1">
    <location>
        <begin position="269"/>
        <end position="278"/>
    </location>
</feature>
<feature type="compositionally biased region" description="Polar residues" evidence="1">
    <location>
        <begin position="197"/>
        <end position="211"/>
    </location>
</feature>
<accession>A0A914Y9Q0</accession>
<dbReference type="Proteomes" id="UP000887577">
    <property type="component" value="Unplaced"/>
</dbReference>
<feature type="compositionally biased region" description="Polar residues" evidence="1">
    <location>
        <begin position="218"/>
        <end position="227"/>
    </location>
</feature>
<dbReference type="WBParaSite" id="PSU_v2.g16937.t1">
    <property type="protein sequence ID" value="PSU_v2.g16937.t1"/>
    <property type="gene ID" value="PSU_v2.g16937"/>
</dbReference>
<protein>
    <submittedName>
        <fullName evidence="3">Uncharacterized protein</fullName>
    </submittedName>
</protein>
<evidence type="ECO:0000313" key="2">
    <source>
        <dbReference type="Proteomes" id="UP000887577"/>
    </source>
</evidence>
<name>A0A914Y9Q0_9BILA</name>